<accession>A0ACB7ZGX5</accession>
<evidence type="ECO:0000313" key="2">
    <source>
        <dbReference type="Proteomes" id="UP000828048"/>
    </source>
</evidence>
<dbReference type="Proteomes" id="UP000828048">
    <property type="component" value="Chromosome 9"/>
</dbReference>
<gene>
    <name evidence="1" type="ORF">Vadar_003004</name>
</gene>
<organism evidence="1 2">
    <name type="scientific">Vaccinium darrowii</name>
    <dbReference type="NCBI Taxonomy" id="229202"/>
    <lineage>
        <taxon>Eukaryota</taxon>
        <taxon>Viridiplantae</taxon>
        <taxon>Streptophyta</taxon>
        <taxon>Embryophyta</taxon>
        <taxon>Tracheophyta</taxon>
        <taxon>Spermatophyta</taxon>
        <taxon>Magnoliopsida</taxon>
        <taxon>eudicotyledons</taxon>
        <taxon>Gunneridae</taxon>
        <taxon>Pentapetalae</taxon>
        <taxon>asterids</taxon>
        <taxon>Ericales</taxon>
        <taxon>Ericaceae</taxon>
        <taxon>Vaccinioideae</taxon>
        <taxon>Vaccinieae</taxon>
        <taxon>Vaccinium</taxon>
    </lineage>
</organism>
<sequence length="510" mass="57106">MGRSNSFRLQNHEFNGGLFTIYVDNLPNSVGIPWLRKFFGNFGSVVDAYLPNKSSRKSGNRFGFIRYDSSRDADFAISKANGIWVGKRYLIVERACYDRTSHPSAHGEGSSNFLQKPRYKQTQFDNHIPIHQLSNSCPESSGKSLKNADRNITLNVQPVASEWLNRSAVVNLFDITTTEMIQKAFSDINFSNVSIDEWINVTVKGRNHRVKVWEDDCDDFFNEKSVRDWVNVHLPNHGSNLTHEVKSHSQDMGNDNKAQDVLKTDANVNEPENAYAGLNDKVDHGFKDIQQGNKGDSLGSKESNDSLNCFVEPDHVDFSKDVMGNVADLESNYGGQNGICNDDMAAKAIENMSSSLGIGKPTVGSEMVADSMGAISMENQPQTRSSNDLENQEANKKDSRAIADSDIEKCNDEGDNDNEINLDDPIAHCSWEIKAYRGGCIPGCLSPNLDWIVCTTDIYLLYQIVRASNPNPFERRREEEEVVGEGDGGLLLMGENRSWGRMRWWAAIEY</sequence>
<proteinExistence type="predicted"/>
<name>A0ACB7ZGX5_9ERIC</name>
<comment type="caution">
    <text evidence="1">The sequence shown here is derived from an EMBL/GenBank/DDBJ whole genome shotgun (WGS) entry which is preliminary data.</text>
</comment>
<keyword evidence="2" id="KW-1185">Reference proteome</keyword>
<evidence type="ECO:0000313" key="1">
    <source>
        <dbReference type="EMBL" id="KAH7865162.1"/>
    </source>
</evidence>
<protein>
    <submittedName>
        <fullName evidence="1">Uncharacterized protein</fullName>
    </submittedName>
</protein>
<dbReference type="EMBL" id="CM037159">
    <property type="protein sequence ID" value="KAH7865162.1"/>
    <property type="molecule type" value="Genomic_DNA"/>
</dbReference>
<reference evidence="1 2" key="1">
    <citation type="journal article" date="2021" name="Hortic Res">
        <title>High-quality reference genome and annotation aids understanding of berry development for evergreen blueberry (Vaccinium darrowii).</title>
        <authorList>
            <person name="Yu J."/>
            <person name="Hulse-Kemp A.M."/>
            <person name="Babiker E."/>
            <person name="Staton M."/>
        </authorList>
    </citation>
    <scope>NUCLEOTIDE SEQUENCE [LARGE SCALE GENOMIC DNA]</scope>
    <source>
        <strain evidence="2">cv. NJ 8807/NJ 8810</strain>
        <tissue evidence="1">Young leaf</tissue>
    </source>
</reference>